<dbReference type="SUPFAM" id="SSF53474">
    <property type="entry name" value="alpha/beta-Hydrolases"/>
    <property type="match status" value="1"/>
</dbReference>
<dbReference type="InterPro" id="IPR056519">
    <property type="entry name" value="KANSL3_1st"/>
</dbReference>
<keyword evidence="4" id="KW-1185">Reference proteome</keyword>
<dbReference type="GO" id="GO:0044545">
    <property type="term" value="C:NSL complex"/>
    <property type="evidence" value="ECO:0007669"/>
    <property type="project" value="TreeGrafter"/>
</dbReference>
<name>A0A9P0CKA2_9CUCU</name>
<dbReference type="GO" id="GO:0045944">
    <property type="term" value="P:positive regulation of transcription by RNA polymerase II"/>
    <property type="evidence" value="ECO:0007669"/>
    <property type="project" value="TreeGrafter"/>
</dbReference>
<feature type="region of interest" description="Disordered" evidence="1">
    <location>
        <begin position="524"/>
        <end position="546"/>
    </location>
</feature>
<evidence type="ECO:0000256" key="1">
    <source>
        <dbReference type="SAM" id="MobiDB-lite"/>
    </source>
</evidence>
<dbReference type="Pfam" id="PF23154">
    <property type="entry name" value="KANSL3_1st"/>
    <property type="match status" value="1"/>
</dbReference>
<organism evidence="3 4">
    <name type="scientific">Psylliodes chrysocephalus</name>
    <dbReference type="NCBI Taxonomy" id="3402493"/>
    <lineage>
        <taxon>Eukaryota</taxon>
        <taxon>Metazoa</taxon>
        <taxon>Ecdysozoa</taxon>
        <taxon>Arthropoda</taxon>
        <taxon>Hexapoda</taxon>
        <taxon>Insecta</taxon>
        <taxon>Pterygota</taxon>
        <taxon>Neoptera</taxon>
        <taxon>Endopterygota</taxon>
        <taxon>Coleoptera</taxon>
        <taxon>Polyphaga</taxon>
        <taxon>Cucujiformia</taxon>
        <taxon>Chrysomeloidea</taxon>
        <taxon>Chrysomelidae</taxon>
        <taxon>Galerucinae</taxon>
        <taxon>Alticini</taxon>
        <taxon>Psylliodes</taxon>
    </lineage>
</organism>
<accession>A0A9P0CKA2</accession>
<dbReference type="Proteomes" id="UP001153636">
    <property type="component" value="Chromosome 1"/>
</dbReference>
<sequence>MSEDYLHVDEDIKFHEQSGQYLPLELTTSRSSLNRISEEFNFALPSTSTKPNMVVEEARYTYPTQLTNSFDRENWTVSTDHCYARPWNWRPEANFLRPTKTLFVPKLVPIKSSVNSSVTIQEGEDLIDIESEIEVPAPTYDVAKAKSLMEECEKHAFAARTDTEEDWEEKISRLNWTTSQHKIFGAMVNILNSFNLSKLAYSGSQNEPLLRRTVIDKAVQRIRRLLASVLWDPKLTQWLHQILIDNLGPHYLACYLDILQTLKSKIPTFIDKMMHGSTSSVRMGTLNNSNLASLMEKPWDPLSPTLMQDKPKKLPGNPVIIIVPSGPIMSKIIHKWIKLLSNLATVVTVPTNFGSTGHRMTMPSILDQLFSVTRGKIQDVRDDFPGKNIILVGFNSGAALALQVAQVEPVLCVISVGFSLLTAEGLRGEPDDNVLELQCPVLFVIGQCSNTSNQEDLEDMRERMRVETGLLVVGSADDYLRVSKKKRRQEGITQSIVDRCVVDEIGEFVSGLILSPYPPQIRQSPAHIPPETPIKKVGRPPGSKSKNRLEAKWAQQIAQARMHAFGINRNVIQGNTSVTNLLQGGIKTIPPTLPKASTSGIKVLENVTLNSSASGKLIPNRTIDLSKITLINPSKTPSTSVSNVLLLPDGKIKTIGSTIKGTGNNPLLLPYSPQKGTPKTTMTTGPKYITAKRQLMNQKPPRPIKKPVYMPASNLEPSLPPPTNLTTQDIMDLPIIFADDNQILSTNSSPSHSLQTPTVSTRVSTPTSVQIPKTVQTVTPAKYMLVNKQTIGQRNFILTPNIKRGSPVTFNKPTPKYTKIILSSKKNNLEEVKAMATTSKIQCLSPEITVKKVINAQQMLKPSATPPSTSSLELVDLENEIKATAVPKPNLSTSDIKNIKIIPKNANESLQLVPGKFQKRPSTEILDEGDPDYVPPKNLKME</sequence>
<evidence type="ECO:0000259" key="2">
    <source>
        <dbReference type="Pfam" id="PF23154"/>
    </source>
</evidence>
<reference evidence="3" key="1">
    <citation type="submission" date="2022-01" db="EMBL/GenBank/DDBJ databases">
        <authorList>
            <person name="King R."/>
        </authorList>
    </citation>
    <scope>NUCLEOTIDE SEQUENCE</scope>
</reference>
<feature type="region of interest" description="Disordered" evidence="1">
    <location>
        <begin position="918"/>
        <end position="942"/>
    </location>
</feature>
<dbReference type="EMBL" id="OV651813">
    <property type="protein sequence ID" value="CAH1099656.1"/>
    <property type="molecule type" value="Genomic_DNA"/>
</dbReference>
<evidence type="ECO:0000313" key="4">
    <source>
        <dbReference type="Proteomes" id="UP001153636"/>
    </source>
</evidence>
<dbReference type="InterPro" id="IPR029058">
    <property type="entry name" value="AB_hydrolase_fold"/>
</dbReference>
<dbReference type="PANTHER" id="PTHR13136:SF16">
    <property type="entry name" value="KAT8 REGULATORY NSL COMPLEX SUBUNIT 3"/>
    <property type="match status" value="1"/>
</dbReference>
<dbReference type="OrthoDB" id="6415022at2759"/>
<evidence type="ECO:0000313" key="3">
    <source>
        <dbReference type="EMBL" id="CAH1099656.1"/>
    </source>
</evidence>
<proteinExistence type="predicted"/>
<feature type="domain" description="KANSL3 helical" evidence="2">
    <location>
        <begin position="179"/>
        <end position="288"/>
    </location>
</feature>
<dbReference type="AlphaFoldDB" id="A0A9P0CKA2"/>
<dbReference type="PANTHER" id="PTHR13136">
    <property type="entry name" value="TESTIS DEVELOPMENT PROTEIN PRTD"/>
    <property type="match status" value="1"/>
</dbReference>
<dbReference type="Gene3D" id="3.40.50.1820">
    <property type="entry name" value="alpha/beta hydrolase"/>
    <property type="match status" value="1"/>
</dbReference>
<protein>
    <recommendedName>
        <fullName evidence="2">KANSL3 helical domain-containing protein</fullName>
    </recommendedName>
</protein>
<dbReference type="InterPro" id="IPR026555">
    <property type="entry name" value="NSL3/Tex30"/>
</dbReference>
<gene>
    <name evidence="3" type="ORF">PSYICH_LOCUS1128</name>
</gene>